<keyword evidence="1" id="KW-1133">Transmembrane helix</keyword>
<dbReference type="AlphaFoldDB" id="A0A830FK49"/>
<protein>
    <submittedName>
        <fullName evidence="2">Uncharacterized protein</fullName>
    </submittedName>
</protein>
<name>A0A830FK49_9EURY</name>
<organism evidence="2 3">
    <name type="scientific">Halocalculus aciditolerans</name>
    <dbReference type="NCBI Taxonomy" id="1383812"/>
    <lineage>
        <taxon>Archaea</taxon>
        <taxon>Methanobacteriati</taxon>
        <taxon>Methanobacteriota</taxon>
        <taxon>Stenosarchaea group</taxon>
        <taxon>Halobacteria</taxon>
        <taxon>Halobacteriales</taxon>
        <taxon>Halobacteriaceae</taxon>
        <taxon>Halocalculus</taxon>
    </lineage>
</organism>
<comment type="caution">
    <text evidence="2">The sequence shown here is derived from an EMBL/GenBank/DDBJ whole genome shotgun (WGS) entry which is preliminary data.</text>
</comment>
<feature type="transmembrane region" description="Helical" evidence="1">
    <location>
        <begin position="69"/>
        <end position="87"/>
    </location>
</feature>
<dbReference type="EMBL" id="BMPG01000002">
    <property type="protein sequence ID" value="GGL60263.1"/>
    <property type="molecule type" value="Genomic_DNA"/>
</dbReference>
<sequence>MDAYQSVSVVTSFAILLFGVSGAVMLGLATPVIDFLTTYKFLPLAVTGLSLAVIFASSSTRDPRYYHPAEYGVVVATMIVLLAYAFLGEFQAMVSDIGLPARAVLLAMQLAAGGVVAR</sequence>
<evidence type="ECO:0000313" key="2">
    <source>
        <dbReference type="EMBL" id="GGL60263.1"/>
    </source>
</evidence>
<reference evidence="2" key="1">
    <citation type="journal article" date="2014" name="Int. J. Syst. Evol. Microbiol.">
        <title>Complete genome sequence of Corynebacterium casei LMG S-19264T (=DSM 44701T), isolated from a smear-ripened cheese.</title>
        <authorList>
            <consortium name="US DOE Joint Genome Institute (JGI-PGF)"/>
            <person name="Walter F."/>
            <person name="Albersmeier A."/>
            <person name="Kalinowski J."/>
            <person name="Ruckert C."/>
        </authorList>
    </citation>
    <scope>NUCLEOTIDE SEQUENCE</scope>
    <source>
        <strain evidence="2">JCM 19596</strain>
    </source>
</reference>
<feature type="transmembrane region" description="Helical" evidence="1">
    <location>
        <begin position="7"/>
        <end position="29"/>
    </location>
</feature>
<keyword evidence="1" id="KW-0472">Membrane</keyword>
<dbReference type="OrthoDB" id="227866at2157"/>
<dbReference type="RefSeq" id="WP_188978141.1">
    <property type="nucleotide sequence ID" value="NZ_BMPG01000002.1"/>
</dbReference>
<reference evidence="2" key="2">
    <citation type="submission" date="2020-09" db="EMBL/GenBank/DDBJ databases">
        <authorList>
            <person name="Sun Q."/>
            <person name="Ohkuma M."/>
        </authorList>
    </citation>
    <scope>NUCLEOTIDE SEQUENCE</scope>
    <source>
        <strain evidence="2">JCM 19596</strain>
    </source>
</reference>
<feature type="transmembrane region" description="Helical" evidence="1">
    <location>
        <begin position="41"/>
        <end position="57"/>
    </location>
</feature>
<keyword evidence="1" id="KW-0812">Transmembrane</keyword>
<proteinExistence type="predicted"/>
<dbReference type="Pfam" id="PF26064">
    <property type="entry name" value="DUF8023"/>
    <property type="match status" value="1"/>
</dbReference>
<accession>A0A830FK49</accession>
<evidence type="ECO:0000256" key="1">
    <source>
        <dbReference type="SAM" id="Phobius"/>
    </source>
</evidence>
<gene>
    <name evidence="2" type="ORF">GCM10009039_18160</name>
</gene>
<dbReference type="InterPro" id="IPR058336">
    <property type="entry name" value="VP3-like_halobact-type"/>
</dbReference>
<dbReference type="Proteomes" id="UP000607197">
    <property type="component" value="Unassembled WGS sequence"/>
</dbReference>
<feature type="transmembrane region" description="Helical" evidence="1">
    <location>
        <begin position="99"/>
        <end position="117"/>
    </location>
</feature>
<keyword evidence="3" id="KW-1185">Reference proteome</keyword>
<evidence type="ECO:0000313" key="3">
    <source>
        <dbReference type="Proteomes" id="UP000607197"/>
    </source>
</evidence>